<dbReference type="AlphaFoldDB" id="A0A645G2E3"/>
<accession>A0A645G2E3</accession>
<organism evidence="1">
    <name type="scientific">bioreactor metagenome</name>
    <dbReference type="NCBI Taxonomy" id="1076179"/>
    <lineage>
        <taxon>unclassified sequences</taxon>
        <taxon>metagenomes</taxon>
        <taxon>ecological metagenomes</taxon>
    </lineage>
</organism>
<protein>
    <submittedName>
        <fullName evidence="1">Uncharacterized protein</fullName>
    </submittedName>
</protein>
<gene>
    <name evidence="1" type="ORF">SDC9_167446</name>
</gene>
<sequence length="167" mass="19683">MNSKAKHTKVFFGKKNLCEKIAQEDCFYYEFSPEGQGELQIEQDDEVLFSQVYKFLKMPTLKVWCNLDYIESKGIKIYNCKEWPDIRIRVPESCLPLENGLKCISGKTQLQRIARVDDVISFKVNPDKFEFNRKYLFQFCYQKKIIPTEKILIIVKSDNMNLEVTNA</sequence>
<reference evidence="1" key="1">
    <citation type="submission" date="2019-08" db="EMBL/GenBank/DDBJ databases">
        <authorList>
            <person name="Kucharzyk K."/>
            <person name="Murdoch R.W."/>
            <person name="Higgins S."/>
            <person name="Loffler F."/>
        </authorList>
    </citation>
    <scope>NUCLEOTIDE SEQUENCE</scope>
</reference>
<proteinExistence type="predicted"/>
<evidence type="ECO:0000313" key="1">
    <source>
        <dbReference type="EMBL" id="MPN20070.1"/>
    </source>
</evidence>
<comment type="caution">
    <text evidence="1">The sequence shown here is derived from an EMBL/GenBank/DDBJ whole genome shotgun (WGS) entry which is preliminary data.</text>
</comment>
<name>A0A645G2E3_9ZZZZ</name>
<dbReference type="EMBL" id="VSSQ01067728">
    <property type="protein sequence ID" value="MPN20070.1"/>
    <property type="molecule type" value="Genomic_DNA"/>
</dbReference>